<protein>
    <submittedName>
        <fullName evidence="2">Uncharacterized protein</fullName>
    </submittedName>
</protein>
<feature type="compositionally biased region" description="Polar residues" evidence="1">
    <location>
        <begin position="45"/>
        <end position="54"/>
    </location>
</feature>
<dbReference type="AlphaFoldDB" id="A0A8H5CY27"/>
<gene>
    <name evidence="2" type="ORF">D9756_009475</name>
</gene>
<name>A0A8H5CY27_9AGAR</name>
<dbReference type="OrthoDB" id="565731at2759"/>
<dbReference type="EMBL" id="JAACJO010000017">
    <property type="protein sequence ID" value="KAF5349148.1"/>
    <property type="molecule type" value="Genomic_DNA"/>
</dbReference>
<accession>A0A8H5CY27</accession>
<feature type="compositionally biased region" description="Polar residues" evidence="1">
    <location>
        <begin position="66"/>
        <end position="81"/>
    </location>
</feature>
<feature type="compositionally biased region" description="Polar residues" evidence="1">
    <location>
        <begin position="93"/>
        <end position="102"/>
    </location>
</feature>
<feature type="region of interest" description="Disordered" evidence="1">
    <location>
        <begin position="44"/>
        <end position="105"/>
    </location>
</feature>
<feature type="compositionally biased region" description="Basic and acidic residues" evidence="1">
    <location>
        <begin position="55"/>
        <end position="65"/>
    </location>
</feature>
<reference evidence="2 3" key="1">
    <citation type="journal article" date="2020" name="ISME J.">
        <title>Uncovering the hidden diversity of litter-decomposition mechanisms in mushroom-forming fungi.</title>
        <authorList>
            <person name="Floudas D."/>
            <person name="Bentzer J."/>
            <person name="Ahren D."/>
            <person name="Johansson T."/>
            <person name="Persson P."/>
            <person name="Tunlid A."/>
        </authorList>
    </citation>
    <scope>NUCLEOTIDE SEQUENCE [LARGE SCALE GENOMIC DNA]</scope>
    <source>
        <strain evidence="2 3">CBS 146.42</strain>
    </source>
</reference>
<sequence>MMASSLARRALQSTYTCRLGTNTPRHIHTSFSTQESWFGKLFRGSNATESPETSKLSEQEQEKSKLQTPTQGTELKYTTSEFVAEPAQPAGVESTTASSATLQARKKIKRTRLTPARKQRRFDEHISFMEPRLGRNPSIHRPLIRKTTWIRVLGHCQTEEQLKKVMEMIPLWRDMGHDFDTTFSHAFIRRCLYLKKPGFALELFGNFGKYNVPLTQTGARELLNTIYYTQPIDSVIVLTSLFNVYKLQPVAEDLSCCAMVIAACLKSQNKDAQVIADALLPHLKTLVKRQGEAPLPKGDEVGQNLPLVWGIRAVGRIDELLPTKGSDNEGGMRRWLHSWRVKSGHVPTVAEATV</sequence>
<evidence type="ECO:0000313" key="3">
    <source>
        <dbReference type="Proteomes" id="UP000559027"/>
    </source>
</evidence>
<keyword evidence="3" id="KW-1185">Reference proteome</keyword>
<proteinExistence type="predicted"/>
<dbReference type="Proteomes" id="UP000559027">
    <property type="component" value="Unassembled WGS sequence"/>
</dbReference>
<evidence type="ECO:0000256" key="1">
    <source>
        <dbReference type="SAM" id="MobiDB-lite"/>
    </source>
</evidence>
<evidence type="ECO:0000313" key="2">
    <source>
        <dbReference type="EMBL" id="KAF5349148.1"/>
    </source>
</evidence>
<comment type="caution">
    <text evidence="2">The sequence shown here is derived from an EMBL/GenBank/DDBJ whole genome shotgun (WGS) entry which is preliminary data.</text>
</comment>
<organism evidence="2 3">
    <name type="scientific">Leucocoprinus leucothites</name>
    <dbReference type="NCBI Taxonomy" id="201217"/>
    <lineage>
        <taxon>Eukaryota</taxon>
        <taxon>Fungi</taxon>
        <taxon>Dikarya</taxon>
        <taxon>Basidiomycota</taxon>
        <taxon>Agaricomycotina</taxon>
        <taxon>Agaricomycetes</taxon>
        <taxon>Agaricomycetidae</taxon>
        <taxon>Agaricales</taxon>
        <taxon>Agaricineae</taxon>
        <taxon>Agaricaceae</taxon>
        <taxon>Leucocoprinus</taxon>
    </lineage>
</organism>